<reference evidence="3" key="1">
    <citation type="journal article" date="2019" name="Int. J. Syst. Evol. Microbiol.">
        <title>The Global Catalogue of Microorganisms (GCM) 10K type strain sequencing project: providing services to taxonomists for standard genome sequencing and annotation.</title>
        <authorList>
            <consortium name="The Broad Institute Genomics Platform"/>
            <consortium name="The Broad Institute Genome Sequencing Center for Infectious Disease"/>
            <person name="Wu L."/>
            <person name="Ma J."/>
        </authorList>
    </citation>
    <scope>NUCLEOTIDE SEQUENCE [LARGE SCALE GENOMIC DNA]</scope>
    <source>
        <strain evidence="3">JCM 15592</strain>
    </source>
</reference>
<comment type="caution">
    <text evidence="2">The sequence shown here is derived from an EMBL/GenBank/DDBJ whole genome shotgun (WGS) entry which is preliminary data.</text>
</comment>
<keyword evidence="1" id="KW-0472">Membrane</keyword>
<dbReference type="RefSeq" id="WP_344085720.1">
    <property type="nucleotide sequence ID" value="NZ_BAAAPO010000039.1"/>
</dbReference>
<evidence type="ECO:0000313" key="2">
    <source>
        <dbReference type="EMBL" id="GAA1799806.1"/>
    </source>
</evidence>
<dbReference type="SUPFAM" id="SSF50998">
    <property type="entry name" value="Quinoprotein alcohol dehydrogenase-like"/>
    <property type="match status" value="1"/>
</dbReference>
<feature type="transmembrane region" description="Helical" evidence="1">
    <location>
        <begin position="39"/>
        <end position="61"/>
    </location>
</feature>
<accession>A0ABP4Y7S3</accession>
<protein>
    <submittedName>
        <fullName evidence="2">Uncharacterized protein</fullName>
    </submittedName>
</protein>
<evidence type="ECO:0000313" key="3">
    <source>
        <dbReference type="Proteomes" id="UP001499938"/>
    </source>
</evidence>
<name>A0ABP4Y7S3_9MICO</name>
<dbReference type="InterPro" id="IPR011047">
    <property type="entry name" value="Quinoprotein_ADH-like_sf"/>
</dbReference>
<dbReference type="Proteomes" id="UP001499938">
    <property type="component" value="Unassembled WGS sequence"/>
</dbReference>
<organism evidence="2 3">
    <name type="scientific">Nostocoides veronense</name>
    <dbReference type="NCBI Taxonomy" id="330836"/>
    <lineage>
        <taxon>Bacteria</taxon>
        <taxon>Bacillati</taxon>
        <taxon>Actinomycetota</taxon>
        <taxon>Actinomycetes</taxon>
        <taxon>Micrococcales</taxon>
        <taxon>Intrasporangiaceae</taxon>
        <taxon>Nostocoides</taxon>
    </lineage>
</organism>
<keyword evidence="3" id="KW-1185">Reference proteome</keyword>
<gene>
    <name evidence="2" type="ORF">GCM10009811_24600</name>
</gene>
<dbReference type="EMBL" id="BAAAPO010000039">
    <property type="protein sequence ID" value="GAA1799806.1"/>
    <property type="molecule type" value="Genomic_DNA"/>
</dbReference>
<evidence type="ECO:0000256" key="1">
    <source>
        <dbReference type="SAM" id="Phobius"/>
    </source>
</evidence>
<proteinExistence type="predicted"/>
<keyword evidence="1" id="KW-1133">Transmembrane helix</keyword>
<keyword evidence="1" id="KW-0812">Transmembrane</keyword>
<sequence>MSQEIMDLLERASADVPEVDLAASAWAEAGRRRARRRMAWGSGGLAAIAASAVGVAVLAGGREVAQPPATQTTTSTPRVAGELLTTELPDPGKVERLPAYADFEIPGLSGSVDLLKDAQKFSQTTGFAPGEQIVAAFSEAEPPQVGVVTSTGRILVFDDLSLVAQTDAEGNSGFGLSTAAIGADRTALVISQPTGLLVIDSTQSGRRPWRTIPVPDTHLGPANFLDAGPIVVTSSGPQNYLVDITTGEVRKSASGWPGGRVILSGGGDLGPITAEAYDPTIGAFTKVPVPPERRYRIWVDGPDTATWTSAATDLADRSRDGFQGVMAMRYGTSPSPLPAPVVLADASGFDADGTNRSKGGVQPLAWLTEDVLLVSAGGSTRYPATDLVAWNVRTQDLRYVASLTGMPVQLVMVGQL</sequence>